<dbReference type="SUPFAM" id="SSF53383">
    <property type="entry name" value="PLP-dependent transferases"/>
    <property type="match status" value="1"/>
</dbReference>
<name>A0ABP8N6M4_9BACT</name>
<dbReference type="PANTHER" id="PTHR48097">
    <property type="entry name" value="L-THREONINE ALDOLASE-RELATED"/>
    <property type="match status" value="1"/>
</dbReference>
<dbReference type="InterPro" id="IPR015422">
    <property type="entry name" value="PyrdxlP-dep_Trfase_small"/>
</dbReference>
<protein>
    <submittedName>
        <fullName evidence="5">Low specificity L-threonine aldolase</fullName>
    </submittedName>
</protein>
<accession>A0ABP8N6M4</accession>
<comment type="similarity">
    <text evidence="2">Belongs to the threonine aldolase family.</text>
</comment>
<keyword evidence="3" id="KW-0663">Pyridoxal phosphate</keyword>
<dbReference type="EMBL" id="BAABFA010000007">
    <property type="protein sequence ID" value="GAA4462151.1"/>
    <property type="molecule type" value="Genomic_DNA"/>
</dbReference>
<evidence type="ECO:0000256" key="2">
    <source>
        <dbReference type="ARBA" id="ARBA00006966"/>
    </source>
</evidence>
<proteinExistence type="inferred from homology"/>
<reference evidence="6" key="1">
    <citation type="journal article" date="2019" name="Int. J. Syst. Evol. Microbiol.">
        <title>The Global Catalogue of Microorganisms (GCM) 10K type strain sequencing project: providing services to taxonomists for standard genome sequencing and annotation.</title>
        <authorList>
            <consortium name="The Broad Institute Genomics Platform"/>
            <consortium name="The Broad Institute Genome Sequencing Center for Infectious Disease"/>
            <person name="Wu L."/>
            <person name="Ma J."/>
        </authorList>
    </citation>
    <scope>NUCLEOTIDE SEQUENCE [LARGE SCALE GENOMIC DNA]</scope>
    <source>
        <strain evidence="6">JCM 32105</strain>
    </source>
</reference>
<dbReference type="InterPro" id="IPR015424">
    <property type="entry name" value="PyrdxlP-dep_Trfase"/>
</dbReference>
<dbReference type="InterPro" id="IPR015421">
    <property type="entry name" value="PyrdxlP-dep_Trfase_major"/>
</dbReference>
<comment type="caution">
    <text evidence="5">The sequence shown here is derived from an EMBL/GenBank/DDBJ whole genome shotgun (WGS) entry which is preliminary data.</text>
</comment>
<dbReference type="PANTHER" id="PTHR48097:SF5">
    <property type="entry name" value="LOW SPECIFICITY L-THREONINE ALDOLASE"/>
    <property type="match status" value="1"/>
</dbReference>
<organism evidence="5 6">
    <name type="scientific">Nemorincola caseinilytica</name>
    <dbReference type="NCBI Taxonomy" id="2054315"/>
    <lineage>
        <taxon>Bacteria</taxon>
        <taxon>Pseudomonadati</taxon>
        <taxon>Bacteroidota</taxon>
        <taxon>Chitinophagia</taxon>
        <taxon>Chitinophagales</taxon>
        <taxon>Chitinophagaceae</taxon>
        <taxon>Nemorincola</taxon>
    </lineage>
</organism>
<dbReference type="Proteomes" id="UP001500067">
    <property type="component" value="Unassembled WGS sequence"/>
</dbReference>
<feature type="domain" description="Aromatic amino acid beta-eliminating lyase/threonine aldolase" evidence="4">
    <location>
        <begin position="4"/>
        <end position="290"/>
    </location>
</feature>
<evidence type="ECO:0000313" key="5">
    <source>
        <dbReference type="EMBL" id="GAA4462151.1"/>
    </source>
</evidence>
<evidence type="ECO:0000256" key="3">
    <source>
        <dbReference type="ARBA" id="ARBA00022898"/>
    </source>
</evidence>
<dbReference type="Gene3D" id="3.90.1150.10">
    <property type="entry name" value="Aspartate Aminotransferase, domain 1"/>
    <property type="match status" value="1"/>
</dbReference>
<dbReference type="RefSeq" id="WP_345078962.1">
    <property type="nucleotide sequence ID" value="NZ_BAABFA010000007.1"/>
</dbReference>
<keyword evidence="6" id="KW-1185">Reference proteome</keyword>
<gene>
    <name evidence="5" type="ORF">GCM10023093_08190</name>
</gene>
<evidence type="ECO:0000256" key="1">
    <source>
        <dbReference type="ARBA" id="ARBA00001933"/>
    </source>
</evidence>
<dbReference type="CDD" id="cd06502">
    <property type="entry name" value="TA_like"/>
    <property type="match status" value="1"/>
</dbReference>
<dbReference type="Pfam" id="PF01212">
    <property type="entry name" value="Beta_elim_lyase"/>
    <property type="match status" value="1"/>
</dbReference>
<evidence type="ECO:0000259" key="4">
    <source>
        <dbReference type="Pfam" id="PF01212"/>
    </source>
</evidence>
<evidence type="ECO:0000313" key="6">
    <source>
        <dbReference type="Proteomes" id="UP001500067"/>
    </source>
</evidence>
<dbReference type="Gene3D" id="3.40.640.10">
    <property type="entry name" value="Type I PLP-dependent aspartate aminotransferase-like (Major domain)"/>
    <property type="match status" value="1"/>
</dbReference>
<sequence>MKSFASDNYAGVLPQVMEALQQANTAHARSYGADDITARTVALFRDLFGGNAEVFFVFNGTGANVLSISSATHSYNSVLCADTSHIYCDESSAPETFTGCRFFPLAANEHGKLDAEIIAQRLIRRGDVHYAQAAMVSVTQATEYGTVYTQAELEPIAALCREHGLYLHMDGSRFFNAAAGLGCSLADISARAGVDILSLGGTKAGMMYGEAVVVFNKELARHIAYKHKQVMQLASKTRYIAAQFEAMLKDELWRSTAAHANAMAQRLHAALSAHPAVRVTRPVQANAVFAEIPRHWYEPLQEHYPFYVWKDSTHEVRLMCAWDTREEDIAAFAAAIGGLSPTLS</sequence>
<dbReference type="InterPro" id="IPR001597">
    <property type="entry name" value="ArAA_b-elim_lyase/Thr_aldolase"/>
</dbReference>
<comment type="cofactor">
    <cofactor evidence="1">
        <name>pyridoxal 5'-phosphate</name>
        <dbReference type="ChEBI" id="CHEBI:597326"/>
    </cofactor>
</comment>